<feature type="transmembrane region" description="Helical" evidence="5">
    <location>
        <begin position="170"/>
        <end position="187"/>
    </location>
</feature>
<keyword evidence="3 5" id="KW-1133">Transmembrane helix</keyword>
<dbReference type="GO" id="GO:0016020">
    <property type="term" value="C:membrane"/>
    <property type="evidence" value="ECO:0007669"/>
    <property type="project" value="UniProtKB-SubCell"/>
</dbReference>
<dbReference type="InterPro" id="IPR004710">
    <property type="entry name" value="Bilac:Na_transpt"/>
</dbReference>
<accession>A0A4R2KPC3</accession>
<dbReference type="Pfam" id="PF01758">
    <property type="entry name" value="SBF"/>
    <property type="match status" value="1"/>
</dbReference>
<dbReference type="EMBL" id="SLWX01000009">
    <property type="protein sequence ID" value="TCO75394.1"/>
    <property type="molecule type" value="Genomic_DNA"/>
</dbReference>
<proteinExistence type="predicted"/>
<comment type="subcellular location">
    <subcellularLocation>
        <location evidence="1">Membrane</location>
        <topology evidence="1">Multi-pass membrane protein</topology>
    </subcellularLocation>
</comment>
<protein>
    <submittedName>
        <fullName evidence="6">BASS family bile acid:Na+ symporter</fullName>
    </submittedName>
</protein>
<evidence type="ECO:0000256" key="2">
    <source>
        <dbReference type="ARBA" id="ARBA00022692"/>
    </source>
</evidence>
<gene>
    <name evidence="6" type="ORF">EV688_109118</name>
</gene>
<keyword evidence="4 5" id="KW-0472">Membrane</keyword>
<feature type="transmembrane region" description="Helical" evidence="5">
    <location>
        <begin position="94"/>
        <end position="117"/>
    </location>
</feature>
<dbReference type="PANTHER" id="PTHR10361:SF24">
    <property type="entry name" value="P3 PROTEIN"/>
    <property type="match status" value="1"/>
</dbReference>
<dbReference type="Gene3D" id="1.20.1530.20">
    <property type="match status" value="1"/>
</dbReference>
<name>A0A4R2KPC3_9GAMM</name>
<evidence type="ECO:0000256" key="4">
    <source>
        <dbReference type="ARBA" id="ARBA00023136"/>
    </source>
</evidence>
<dbReference type="PANTHER" id="PTHR10361">
    <property type="entry name" value="SODIUM-BILE ACID COTRANSPORTER"/>
    <property type="match status" value="1"/>
</dbReference>
<comment type="caution">
    <text evidence="6">The sequence shown here is derived from an EMBL/GenBank/DDBJ whole genome shotgun (WGS) entry which is preliminary data.</text>
</comment>
<evidence type="ECO:0000256" key="5">
    <source>
        <dbReference type="SAM" id="Phobius"/>
    </source>
</evidence>
<dbReference type="Proteomes" id="UP000294980">
    <property type="component" value="Unassembled WGS sequence"/>
</dbReference>
<sequence length="293" mass="31749">MNLIDDILLPGSLWFIMFSMGLSLTLHDFGRIFANRRALLAGSASMLVIPPVIGIGIAVLFAPTQPLAVGFVLLATCPGGMLSNLMTDFSKGDLALSLSMSVGVSFIYIFIVPLYAYAALQFFMGFSGPVEVPLGGFVWKVFSITLVPVTLGLIFAHFQAGAAAWLRGKLKLIATVVLVSAFVIILIDQIDVLRQNFWVLFWMTLGANLIVLALAFGVTRLSHLNPRETSAICIEHMIRQEGTAIYIAVAIAGSREMSLPMIMNTPVALVICIVLVLAMRNYVNRHSATEQSA</sequence>
<feature type="transmembrane region" description="Helical" evidence="5">
    <location>
        <begin position="67"/>
        <end position="87"/>
    </location>
</feature>
<feature type="transmembrane region" description="Helical" evidence="5">
    <location>
        <begin position="38"/>
        <end position="61"/>
    </location>
</feature>
<feature type="transmembrane region" description="Helical" evidence="5">
    <location>
        <begin position="7"/>
        <end position="26"/>
    </location>
</feature>
<dbReference type="OrthoDB" id="9806785at2"/>
<evidence type="ECO:0000313" key="7">
    <source>
        <dbReference type="Proteomes" id="UP000294980"/>
    </source>
</evidence>
<evidence type="ECO:0000313" key="6">
    <source>
        <dbReference type="EMBL" id="TCO75394.1"/>
    </source>
</evidence>
<dbReference type="InterPro" id="IPR038770">
    <property type="entry name" value="Na+/solute_symporter_sf"/>
</dbReference>
<keyword evidence="2 5" id="KW-0812">Transmembrane</keyword>
<feature type="transmembrane region" description="Helical" evidence="5">
    <location>
        <begin position="137"/>
        <end position="158"/>
    </location>
</feature>
<feature type="transmembrane region" description="Helical" evidence="5">
    <location>
        <begin position="261"/>
        <end position="283"/>
    </location>
</feature>
<dbReference type="InterPro" id="IPR002657">
    <property type="entry name" value="BilAc:Na_symport/Acr3"/>
</dbReference>
<reference evidence="6 7" key="1">
    <citation type="submission" date="2019-03" db="EMBL/GenBank/DDBJ databases">
        <title>Genomic Encyclopedia of Type Strains, Phase IV (KMG-IV): sequencing the most valuable type-strain genomes for metagenomic binning, comparative biology and taxonomic classification.</title>
        <authorList>
            <person name="Goeker M."/>
        </authorList>
    </citation>
    <scope>NUCLEOTIDE SEQUENCE [LARGE SCALE GENOMIC DNA]</scope>
    <source>
        <strain evidence="6 7">DSM 23344</strain>
    </source>
</reference>
<dbReference type="AlphaFoldDB" id="A0A4R2KPC3"/>
<dbReference type="RefSeq" id="WP_117318195.1">
    <property type="nucleotide sequence ID" value="NZ_QQSW01000011.1"/>
</dbReference>
<evidence type="ECO:0000256" key="1">
    <source>
        <dbReference type="ARBA" id="ARBA00004141"/>
    </source>
</evidence>
<keyword evidence="7" id="KW-1185">Reference proteome</keyword>
<evidence type="ECO:0000256" key="3">
    <source>
        <dbReference type="ARBA" id="ARBA00022989"/>
    </source>
</evidence>
<feature type="transmembrane region" description="Helical" evidence="5">
    <location>
        <begin position="199"/>
        <end position="218"/>
    </location>
</feature>
<organism evidence="6 7">
    <name type="scientific">Chromatocurvus halotolerans</name>
    <dbReference type="NCBI Taxonomy" id="1132028"/>
    <lineage>
        <taxon>Bacteria</taxon>
        <taxon>Pseudomonadati</taxon>
        <taxon>Pseudomonadota</taxon>
        <taxon>Gammaproteobacteria</taxon>
        <taxon>Cellvibrionales</taxon>
        <taxon>Halieaceae</taxon>
        <taxon>Chromatocurvus</taxon>
    </lineage>
</organism>